<evidence type="ECO:0000313" key="3">
    <source>
        <dbReference type="Proteomes" id="UP001238540"/>
    </source>
</evidence>
<protein>
    <recommendedName>
        <fullName evidence="4">DUF3265 domain-containing protein</fullName>
    </recommendedName>
</protein>
<name>A0ABT8BZH7_9VIBR</name>
<feature type="transmembrane region" description="Helical" evidence="1">
    <location>
        <begin position="21"/>
        <end position="42"/>
    </location>
</feature>
<gene>
    <name evidence="2" type="ORF">QWZ16_21820</name>
</gene>
<comment type="caution">
    <text evidence="2">The sequence shown here is derived from an EMBL/GenBank/DDBJ whole genome shotgun (WGS) entry which is preliminary data.</text>
</comment>
<accession>A0ABT8BZH7</accession>
<keyword evidence="1" id="KW-1133">Transmembrane helix</keyword>
<keyword evidence="1" id="KW-0472">Membrane</keyword>
<organism evidence="2 3">
    <name type="scientific">Vibrio ostreicida</name>
    <dbReference type="NCBI Taxonomy" id="526588"/>
    <lineage>
        <taxon>Bacteria</taxon>
        <taxon>Pseudomonadati</taxon>
        <taxon>Pseudomonadota</taxon>
        <taxon>Gammaproteobacteria</taxon>
        <taxon>Vibrionales</taxon>
        <taxon>Vibrionaceae</taxon>
        <taxon>Vibrio</taxon>
    </lineage>
</organism>
<evidence type="ECO:0000313" key="2">
    <source>
        <dbReference type="EMBL" id="MDN3612237.1"/>
    </source>
</evidence>
<dbReference type="RefSeq" id="WP_290313360.1">
    <property type="nucleotide sequence ID" value="NZ_JAUFQC010000027.1"/>
</dbReference>
<proteinExistence type="predicted"/>
<keyword evidence="3" id="KW-1185">Reference proteome</keyword>
<sequence>MRYQAALFTELSLGNARRRMAILRILFANASHFLGFFPYRAYLVKTRPMMTKCEQQHIAYPPYAMTHTSLI</sequence>
<dbReference type="Proteomes" id="UP001238540">
    <property type="component" value="Unassembled WGS sequence"/>
</dbReference>
<dbReference type="EMBL" id="JAUFQC010000027">
    <property type="protein sequence ID" value="MDN3612237.1"/>
    <property type="molecule type" value="Genomic_DNA"/>
</dbReference>
<reference evidence="3" key="1">
    <citation type="journal article" date="2019" name="Int. J. Syst. Evol. Microbiol.">
        <title>The Global Catalogue of Microorganisms (GCM) 10K type strain sequencing project: providing services to taxonomists for standard genome sequencing and annotation.</title>
        <authorList>
            <consortium name="The Broad Institute Genomics Platform"/>
            <consortium name="The Broad Institute Genome Sequencing Center for Infectious Disease"/>
            <person name="Wu L."/>
            <person name="Ma J."/>
        </authorList>
    </citation>
    <scope>NUCLEOTIDE SEQUENCE [LARGE SCALE GENOMIC DNA]</scope>
    <source>
        <strain evidence="3">CECT 7398</strain>
    </source>
</reference>
<evidence type="ECO:0008006" key="4">
    <source>
        <dbReference type="Google" id="ProtNLM"/>
    </source>
</evidence>
<evidence type="ECO:0000256" key="1">
    <source>
        <dbReference type="SAM" id="Phobius"/>
    </source>
</evidence>
<keyword evidence="1" id="KW-0812">Transmembrane</keyword>